<protein>
    <submittedName>
        <fullName evidence="1">Iron-sulfur assembly protein 1</fullName>
    </submittedName>
</protein>
<gene>
    <name evidence="1" type="primary">ISA1</name>
    <name evidence="1" type="ORF">LOY88_004906</name>
</gene>
<comment type="caution">
    <text evidence="1">The sequence shown here is derived from an EMBL/GenBank/DDBJ whole genome shotgun (WGS) entry which is preliminary data.</text>
</comment>
<reference evidence="1" key="1">
    <citation type="journal article" date="2022" name="bioRxiv">
        <title>Population genetic analysis of Ophidiomyces ophidiicola, the causative agent of snake fungal disease, indicates recent introductions to the USA.</title>
        <authorList>
            <person name="Ladner J.T."/>
            <person name="Palmer J.M."/>
            <person name="Ettinger C.L."/>
            <person name="Stajich J.E."/>
            <person name="Farrell T.M."/>
            <person name="Glorioso B.M."/>
            <person name="Lawson B."/>
            <person name="Price S.J."/>
            <person name="Stengle A.G."/>
            <person name="Grear D.A."/>
            <person name="Lorch J.M."/>
        </authorList>
    </citation>
    <scope>NUCLEOTIDE SEQUENCE</scope>
    <source>
        <strain evidence="1">NWHC 24266-5</strain>
    </source>
</reference>
<proteinExistence type="predicted"/>
<dbReference type="EMBL" id="JALBCA010000080">
    <property type="protein sequence ID" value="KAI2384013.1"/>
    <property type="molecule type" value="Genomic_DNA"/>
</dbReference>
<accession>A0ACB8UU94</accession>
<organism evidence="1">
    <name type="scientific">Ophidiomyces ophidiicola</name>
    <dbReference type="NCBI Taxonomy" id="1387563"/>
    <lineage>
        <taxon>Eukaryota</taxon>
        <taxon>Fungi</taxon>
        <taxon>Dikarya</taxon>
        <taxon>Ascomycota</taxon>
        <taxon>Pezizomycotina</taxon>
        <taxon>Eurotiomycetes</taxon>
        <taxon>Eurotiomycetidae</taxon>
        <taxon>Onygenales</taxon>
        <taxon>Onygenaceae</taxon>
        <taxon>Ophidiomyces</taxon>
    </lineage>
</organism>
<evidence type="ECO:0000313" key="1">
    <source>
        <dbReference type="EMBL" id="KAI2384013.1"/>
    </source>
</evidence>
<name>A0ACB8UU94_9EURO</name>
<sequence>MSLSHAVHNPVTSCLRLIFRDTSRRACSQSTRSFSAYRQGYQSTKRELQTASAYTPHTLSEPFPPRNAGTPDTSISKAIPGLEANELPSDSSKASTADRFTSYSLPEGEAQKSWPALTPNSTTPSTPPSTQGTTKSRKTKLRPRKAAMTLTPAAVDQLRTLLSQPNPKLIRVGVRNRGCSGLSYNLEYVEKPAPFDEVVEQDGIKVLVDSKALFSIIGSEMDWQEDKLASRFVFKNPNIKDECGCGESFMV</sequence>